<dbReference type="HOGENOM" id="CLU_976983_0_0_1"/>
<evidence type="ECO:0000256" key="1">
    <source>
        <dbReference type="SAM" id="MobiDB-lite"/>
    </source>
</evidence>
<dbReference type="RefSeq" id="XP_007393403.1">
    <property type="nucleotide sequence ID" value="XM_007393341.1"/>
</dbReference>
<keyword evidence="3" id="KW-1185">Reference proteome</keyword>
<dbReference type="EMBL" id="JH930470">
    <property type="protein sequence ID" value="EKM58075.1"/>
    <property type="molecule type" value="Genomic_DNA"/>
</dbReference>
<feature type="region of interest" description="Disordered" evidence="1">
    <location>
        <begin position="106"/>
        <end position="134"/>
    </location>
</feature>
<protein>
    <submittedName>
        <fullName evidence="2">Uncharacterized protein</fullName>
    </submittedName>
</protein>
<feature type="region of interest" description="Disordered" evidence="1">
    <location>
        <begin position="17"/>
        <end position="46"/>
    </location>
</feature>
<dbReference type="AlphaFoldDB" id="K5WFJ3"/>
<dbReference type="GeneID" id="18912557"/>
<name>K5WFJ3_PHACS</name>
<reference evidence="2 3" key="1">
    <citation type="journal article" date="2012" name="BMC Genomics">
        <title>Comparative genomics of the white-rot fungi, Phanerochaete carnosa and P. chrysosporium, to elucidate the genetic basis of the distinct wood types they colonize.</title>
        <authorList>
            <person name="Suzuki H."/>
            <person name="MacDonald J."/>
            <person name="Syed K."/>
            <person name="Salamov A."/>
            <person name="Hori C."/>
            <person name="Aerts A."/>
            <person name="Henrissat B."/>
            <person name="Wiebenga A."/>
            <person name="vanKuyk P.A."/>
            <person name="Barry K."/>
            <person name="Lindquist E."/>
            <person name="LaButti K."/>
            <person name="Lapidus A."/>
            <person name="Lucas S."/>
            <person name="Coutinho P."/>
            <person name="Gong Y."/>
            <person name="Samejima M."/>
            <person name="Mahadevan R."/>
            <person name="Abou-Zaid M."/>
            <person name="de Vries R.P."/>
            <person name="Igarashi K."/>
            <person name="Yadav J.S."/>
            <person name="Grigoriev I.V."/>
            <person name="Master E.R."/>
        </authorList>
    </citation>
    <scope>NUCLEOTIDE SEQUENCE [LARGE SCALE GENOMIC DNA]</scope>
    <source>
        <strain evidence="2 3">HHB-10118-sp</strain>
    </source>
</reference>
<dbReference type="Proteomes" id="UP000008370">
    <property type="component" value="Unassembled WGS sequence"/>
</dbReference>
<dbReference type="KEGG" id="pco:PHACADRAFT_206916"/>
<dbReference type="InParanoid" id="K5WFJ3"/>
<organism evidence="2 3">
    <name type="scientific">Phanerochaete carnosa (strain HHB-10118-sp)</name>
    <name type="common">White-rot fungus</name>
    <name type="synonym">Peniophora carnosa</name>
    <dbReference type="NCBI Taxonomy" id="650164"/>
    <lineage>
        <taxon>Eukaryota</taxon>
        <taxon>Fungi</taxon>
        <taxon>Dikarya</taxon>
        <taxon>Basidiomycota</taxon>
        <taxon>Agaricomycotina</taxon>
        <taxon>Agaricomycetes</taxon>
        <taxon>Polyporales</taxon>
        <taxon>Phanerochaetaceae</taxon>
        <taxon>Phanerochaete</taxon>
    </lineage>
</organism>
<proteinExistence type="predicted"/>
<sequence>MSGVLSLNEIVERIQREDTRAATLPPARPPPDVDDSIPAWDFDESSHEVETGLQAEPALKGGVAPLTAPPSPATTFFTLDLEDESPLLSPTLMHNILEAEMISSGASTAPSLDGDEPAGEGSGDGALPANITDHPAHGGVELQASSASDQTLVALCLALLDYIARLDATNVRSAAGDQASAPQQLCDCRCREHEASAHQQTDDSQPQAHEAVMQEVYGSQRQVPQPEPEMQNTRDPRLQVYEVPAVQEARASQPATQRDFVRILQPTVQVTRPSGSMDVYDLYEV</sequence>
<evidence type="ECO:0000313" key="2">
    <source>
        <dbReference type="EMBL" id="EKM58075.1"/>
    </source>
</evidence>
<accession>K5WFJ3</accession>
<evidence type="ECO:0000313" key="3">
    <source>
        <dbReference type="Proteomes" id="UP000008370"/>
    </source>
</evidence>
<gene>
    <name evidence="2" type="ORF">PHACADRAFT_206916</name>
</gene>